<feature type="domain" description="FAD dependent oxidoreductase" evidence="2">
    <location>
        <begin position="12"/>
        <end position="380"/>
    </location>
</feature>
<evidence type="ECO:0000313" key="4">
    <source>
        <dbReference type="Proteomes" id="UP001166286"/>
    </source>
</evidence>
<dbReference type="AlphaFoldDB" id="A0AA39V1D1"/>
<proteinExistence type="predicted"/>
<dbReference type="GO" id="GO:0005770">
    <property type="term" value="C:late endosome"/>
    <property type="evidence" value="ECO:0007669"/>
    <property type="project" value="TreeGrafter"/>
</dbReference>
<dbReference type="PANTHER" id="PTHR13847">
    <property type="entry name" value="SARCOSINE DEHYDROGENASE-RELATED"/>
    <property type="match status" value="1"/>
</dbReference>
<dbReference type="Pfam" id="PF01266">
    <property type="entry name" value="DAO"/>
    <property type="match status" value="1"/>
</dbReference>
<dbReference type="Gene3D" id="3.50.50.60">
    <property type="entry name" value="FAD/NAD(P)-binding domain"/>
    <property type="match status" value="3"/>
</dbReference>
<accession>A0AA39V1D1</accession>
<dbReference type="InterPro" id="IPR036188">
    <property type="entry name" value="FAD/NAD-bd_sf"/>
</dbReference>
<dbReference type="PROSITE" id="PS51257">
    <property type="entry name" value="PROKAR_LIPOPROTEIN"/>
    <property type="match status" value="1"/>
</dbReference>
<dbReference type="PANTHER" id="PTHR13847:SF150">
    <property type="entry name" value="OXIDOREDUCTASE TDA3-RELATED"/>
    <property type="match status" value="1"/>
</dbReference>
<protein>
    <recommendedName>
        <fullName evidence="2">FAD dependent oxidoreductase domain-containing protein</fullName>
    </recommendedName>
</protein>
<feature type="transmembrane region" description="Helical" evidence="1">
    <location>
        <begin position="12"/>
        <end position="30"/>
    </location>
</feature>
<dbReference type="Proteomes" id="UP001166286">
    <property type="component" value="Unassembled WGS sequence"/>
</dbReference>
<dbReference type="InterPro" id="IPR006076">
    <property type="entry name" value="FAD-dep_OxRdtase"/>
</dbReference>
<keyword evidence="1" id="KW-0472">Membrane</keyword>
<evidence type="ECO:0000259" key="2">
    <source>
        <dbReference type="Pfam" id="PF01266"/>
    </source>
</evidence>
<dbReference type="GO" id="GO:0005829">
    <property type="term" value="C:cytosol"/>
    <property type="evidence" value="ECO:0007669"/>
    <property type="project" value="GOC"/>
</dbReference>
<evidence type="ECO:0000313" key="3">
    <source>
        <dbReference type="EMBL" id="KAK0511947.1"/>
    </source>
</evidence>
<dbReference type="SUPFAM" id="SSF51905">
    <property type="entry name" value="FAD/NAD(P)-binding domain"/>
    <property type="match status" value="1"/>
</dbReference>
<comment type="caution">
    <text evidence="3">The sequence shown here is derived from an EMBL/GenBank/DDBJ whole genome shotgun (WGS) entry which is preliminary data.</text>
</comment>
<evidence type="ECO:0000256" key="1">
    <source>
        <dbReference type="SAM" id="Phobius"/>
    </source>
</evidence>
<reference evidence="3" key="1">
    <citation type="submission" date="2023-03" db="EMBL/GenBank/DDBJ databases">
        <title>Complete genome of Cladonia borealis.</title>
        <authorList>
            <person name="Park H."/>
        </authorList>
    </citation>
    <scope>NUCLEOTIDE SEQUENCE</scope>
    <source>
        <strain evidence="3">ANT050790</strain>
    </source>
</reference>
<organism evidence="3 4">
    <name type="scientific">Cladonia borealis</name>
    <dbReference type="NCBI Taxonomy" id="184061"/>
    <lineage>
        <taxon>Eukaryota</taxon>
        <taxon>Fungi</taxon>
        <taxon>Dikarya</taxon>
        <taxon>Ascomycota</taxon>
        <taxon>Pezizomycotina</taxon>
        <taxon>Lecanoromycetes</taxon>
        <taxon>OSLEUM clade</taxon>
        <taxon>Lecanoromycetidae</taxon>
        <taxon>Lecanorales</taxon>
        <taxon>Lecanorineae</taxon>
        <taxon>Cladoniaceae</taxon>
        <taxon>Cladonia</taxon>
    </lineage>
</organism>
<keyword evidence="1" id="KW-1133">Transmembrane helix</keyword>
<name>A0AA39V1D1_9LECA</name>
<dbReference type="EMBL" id="JAFEKC020000011">
    <property type="protein sequence ID" value="KAK0511947.1"/>
    <property type="molecule type" value="Genomic_DNA"/>
</dbReference>
<keyword evidence="1" id="KW-0812">Transmembrane</keyword>
<sequence length="403" mass="43557">MTRDMSNTESKKIVIIGGGIIGCSTAYFLTHHAFYDPKIHSIITLEATEIAGGSSGKAGGLLADWATPKCLAPLSFNTHAALAKKHGGDTIWGYRNVHCAEVKLQAQDLDHNGGLADGAESTKFPSELDWLLPGSLKSYEELGTPSNCGQINPYMFTKTLAELAEEKGAKIIIGSATAIDFKKDSQGIKSVQYTQNNTIHSLPATDILLSAGPWTPKLFPRVQLKTPRGHSVVVKPSRNLSPYVLFPNIAAPPNGNLEQILSPEIYPRPGDRLHDFDTVYACGPDDYDVPLPDTSDAVAVDEQSCNDVWTAIKSISQEIHDGDIITKQACYKPQIRPHEEGEEVGPMVGPTGIEGLWLATGHDEWGIQNAPGTGLVMSEMIFEGAAHSANCESLDPKRFLKND</sequence>
<keyword evidence="4" id="KW-1185">Reference proteome</keyword>
<dbReference type="GO" id="GO:0042147">
    <property type="term" value="P:retrograde transport, endosome to Golgi"/>
    <property type="evidence" value="ECO:0007669"/>
    <property type="project" value="TreeGrafter"/>
</dbReference>
<gene>
    <name evidence="3" type="ORF">JMJ35_005075</name>
</gene>